<dbReference type="SUPFAM" id="SSF63411">
    <property type="entry name" value="LuxS/MPP-like metallohydrolase"/>
    <property type="match status" value="2"/>
</dbReference>
<proteinExistence type="inferred from homology"/>
<accession>A0A1Y1CK84</accession>
<dbReference type="InterPro" id="IPR011249">
    <property type="entry name" value="Metalloenz_LuxS/M16"/>
</dbReference>
<protein>
    <submittedName>
        <fullName evidence="4">Peptidase M16</fullName>
    </submittedName>
</protein>
<dbReference type="RefSeq" id="WP_096429334.1">
    <property type="nucleotide sequence ID" value="NZ_AP018042.1"/>
</dbReference>
<keyword evidence="5" id="KW-1185">Reference proteome</keyword>
<dbReference type="Gene3D" id="3.30.830.10">
    <property type="entry name" value="Metalloenzyme, LuxS/M16 peptidase-like"/>
    <property type="match status" value="2"/>
</dbReference>
<dbReference type="PANTHER" id="PTHR11851:SF49">
    <property type="entry name" value="MITOCHONDRIAL-PROCESSING PEPTIDASE SUBUNIT ALPHA"/>
    <property type="match status" value="1"/>
</dbReference>
<dbReference type="InterPro" id="IPR007863">
    <property type="entry name" value="Peptidase_M16_C"/>
</dbReference>
<evidence type="ECO:0000259" key="3">
    <source>
        <dbReference type="Pfam" id="PF05193"/>
    </source>
</evidence>
<reference evidence="5" key="2">
    <citation type="journal article" date="2020" name="Antonie Van Leeuwenhoek">
        <title>Labilibaculum antarcticum sp. nov., a novel facultative anaerobic, psychrotorelant bacterium isolated from marine sediment of Antarctica.</title>
        <authorList>
            <person name="Watanabe M."/>
            <person name="Kojima H."/>
            <person name="Fukui M."/>
        </authorList>
    </citation>
    <scope>NUCLEOTIDE SEQUENCE [LARGE SCALE GENOMIC DNA]</scope>
    <source>
        <strain evidence="5">SPP2</strain>
    </source>
</reference>
<dbReference type="Pfam" id="PF00675">
    <property type="entry name" value="Peptidase_M16"/>
    <property type="match status" value="1"/>
</dbReference>
<dbReference type="PANTHER" id="PTHR11851">
    <property type="entry name" value="METALLOPROTEASE"/>
    <property type="match status" value="1"/>
</dbReference>
<evidence type="ECO:0000259" key="2">
    <source>
        <dbReference type="Pfam" id="PF00675"/>
    </source>
</evidence>
<dbReference type="InterPro" id="IPR050361">
    <property type="entry name" value="MPP/UQCRC_Complex"/>
</dbReference>
<dbReference type="Pfam" id="PF05193">
    <property type="entry name" value="Peptidase_M16_C"/>
    <property type="match status" value="1"/>
</dbReference>
<dbReference type="AlphaFoldDB" id="A0A1Y1CK84"/>
<name>A0A1Y1CK84_9BACT</name>
<feature type="domain" description="Peptidase M16 N-terminal" evidence="2">
    <location>
        <begin position="16"/>
        <end position="159"/>
    </location>
</feature>
<dbReference type="Proteomes" id="UP000218267">
    <property type="component" value="Chromosome"/>
</dbReference>
<sequence>MVFETHTLSNGIRLIHHSVNANVAHCGIILNTGSRDEKEEEWGIAHYIEHVVFKGTTKRKAYHILSRMEDVGGELNAYTTKEETCIFSTFLDKDYKRAVELISDITFNSIFPEKELEKEKEVILDEINSYKDSPSELIFDDFEELIFKDDPIGRNILGTPKHVKKFKRDDILNFIKNNYHTDQIVISSVGNINFSKLVKIVEKYFGNIPENIRTTKREKPNSYEARTQTMIKKTYQRHCIMGNIAYDLDDERRVPLSLLTNILGGPGMNSRLNLTLRERHGLAYNIEANYTPYADTGVFSIYFGTDEGNLDKCLSLINKEMELLCTKKLGPGQLTRAKNQMIGQIAISSENNENLMLSIGKSFLLYNKVDSLEELYQKVESITAEQLLEVANEILNKDLLTTLMYK</sequence>
<dbReference type="EMBL" id="AP018042">
    <property type="protein sequence ID" value="BAX80483.1"/>
    <property type="molecule type" value="Genomic_DNA"/>
</dbReference>
<dbReference type="KEGG" id="mbas:ALGA_2142"/>
<comment type="similarity">
    <text evidence="1">Belongs to the peptidase M16 family.</text>
</comment>
<reference evidence="4 5" key="1">
    <citation type="journal article" date="2018" name="Mar. Genomics">
        <title>Complete genome sequence of Marinifilaceae bacterium strain SPP2, isolated from the Antarctic marine sediment.</title>
        <authorList>
            <person name="Watanabe M."/>
            <person name="Kojima H."/>
            <person name="Fukui M."/>
        </authorList>
    </citation>
    <scope>NUCLEOTIDE SEQUENCE [LARGE SCALE GENOMIC DNA]</scope>
    <source>
        <strain evidence="4 5">SPP2</strain>
    </source>
</reference>
<dbReference type="InterPro" id="IPR011765">
    <property type="entry name" value="Pept_M16_N"/>
</dbReference>
<feature type="domain" description="Peptidase M16 C-terminal" evidence="3">
    <location>
        <begin position="165"/>
        <end position="341"/>
    </location>
</feature>
<dbReference type="OrthoDB" id="9811314at2"/>
<evidence type="ECO:0000313" key="5">
    <source>
        <dbReference type="Proteomes" id="UP000218267"/>
    </source>
</evidence>
<evidence type="ECO:0000256" key="1">
    <source>
        <dbReference type="ARBA" id="ARBA00007261"/>
    </source>
</evidence>
<evidence type="ECO:0000313" key="4">
    <source>
        <dbReference type="EMBL" id="BAX80483.1"/>
    </source>
</evidence>
<dbReference type="GO" id="GO:0046872">
    <property type="term" value="F:metal ion binding"/>
    <property type="evidence" value="ECO:0007669"/>
    <property type="project" value="InterPro"/>
</dbReference>
<gene>
    <name evidence="4" type="ORF">ALGA_2142</name>
</gene>
<organism evidence="4 5">
    <name type="scientific">Labilibaculum antarcticum</name>
    <dbReference type="NCBI Taxonomy" id="1717717"/>
    <lineage>
        <taxon>Bacteria</taxon>
        <taxon>Pseudomonadati</taxon>
        <taxon>Bacteroidota</taxon>
        <taxon>Bacteroidia</taxon>
        <taxon>Marinilabiliales</taxon>
        <taxon>Marinifilaceae</taxon>
        <taxon>Labilibaculum</taxon>
    </lineage>
</organism>